<feature type="domain" description="PhoD-like phosphatase metallophosphatase" evidence="3">
    <location>
        <begin position="40"/>
        <end position="268"/>
    </location>
</feature>
<dbReference type="OrthoDB" id="10266805at2759"/>
<dbReference type="AlphaFoldDB" id="T0QKA3"/>
<evidence type="ECO:0000259" key="3">
    <source>
        <dbReference type="Pfam" id="PF09423"/>
    </source>
</evidence>
<evidence type="ECO:0000256" key="2">
    <source>
        <dbReference type="SAM" id="SignalP"/>
    </source>
</evidence>
<feature type="transmembrane region" description="Helical" evidence="1">
    <location>
        <begin position="380"/>
        <end position="409"/>
    </location>
</feature>
<dbReference type="Pfam" id="PF09423">
    <property type="entry name" value="PhoD"/>
    <property type="match status" value="1"/>
</dbReference>
<dbReference type="Gene3D" id="3.60.21.70">
    <property type="entry name" value="PhoD-like phosphatase"/>
    <property type="match status" value="1"/>
</dbReference>
<name>T0QKA3_SAPDV</name>
<dbReference type="InterPro" id="IPR018946">
    <property type="entry name" value="PhoD-like_MPP"/>
</dbReference>
<dbReference type="InterPro" id="IPR038607">
    <property type="entry name" value="PhoD-like_sf"/>
</dbReference>
<protein>
    <recommendedName>
        <fullName evidence="3">PhoD-like phosphatase metallophosphatase domain-containing protein</fullName>
    </recommendedName>
</protein>
<dbReference type="PANTHER" id="PTHR33987:SF1">
    <property type="entry name" value="CALCINEURIN-LIKE METALLO-PHOSPHOESTERASE SUPERFAMILY PROTEIN"/>
    <property type="match status" value="1"/>
</dbReference>
<keyword evidence="5" id="KW-1185">Reference proteome</keyword>
<evidence type="ECO:0000313" key="4">
    <source>
        <dbReference type="EMBL" id="EQC38434.1"/>
    </source>
</evidence>
<proteinExistence type="predicted"/>
<organism evidence="4 5">
    <name type="scientific">Saprolegnia diclina (strain VS20)</name>
    <dbReference type="NCBI Taxonomy" id="1156394"/>
    <lineage>
        <taxon>Eukaryota</taxon>
        <taxon>Sar</taxon>
        <taxon>Stramenopiles</taxon>
        <taxon>Oomycota</taxon>
        <taxon>Saprolegniomycetes</taxon>
        <taxon>Saprolegniales</taxon>
        <taxon>Saprolegniaceae</taxon>
        <taxon>Saprolegnia</taxon>
    </lineage>
</organism>
<evidence type="ECO:0000313" key="5">
    <source>
        <dbReference type="Proteomes" id="UP000030762"/>
    </source>
</evidence>
<dbReference type="EMBL" id="JH767141">
    <property type="protein sequence ID" value="EQC38434.1"/>
    <property type="molecule type" value="Genomic_DNA"/>
</dbReference>
<reference evidence="4 5" key="1">
    <citation type="submission" date="2012-04" db="EMBL/GenBank/DDBJ databases">
        <title>The Genome Sequence of Saprolegnia declina VS20.</title>
        <authorList>
            <consortium name="The Broad Institute Genome Sequencing Platform"/>
            <person name="Russ C."/>
            <person name="Nusbaum C."/>
            <person name="Tyler B."/>
            <person name="van West P."/>
            <person name="Dieguez-Uribeondo J."/>
            <person name="de Bruijn I."/>
            <person name="Tripathy S."/>
            <person name="Jiang R."/>
            <person name="Young S.K."/>
            <person name="Zeng Q."/>
            <person name="Gargeya S."/>
            <person name="Fitzgerald M."/>
            <person name="Haas B."/>
            <person name="Abouelleil A."/>
            <person name="Alvarado L."/>
            <person name="Arachchi H.M."/>
            <person name="Berlin A."/>
            <person name="Chapman S.B."/>
            <person name="Goldberg J."/>
            <person name="Griggs A."/>
            <person name="Gujja S."/>
            <person name="Hansen M."/>
            <person name="Howarth C."/>
            <person name="Imamovic A."/>
            <person name="Larimer J."/>
            <person name="McCowen C."/>
            <person name="Montmayeur A."/>
            <person name="Murphy C."/>
            <person name="Neiman D."/>
            <person name="Pearson M."/>
            <person name="Priest M."/>
            <person name="Roberts A."/>
            <person name="Saif S."/>
            <person name="Shea T."/>
            <person name="Sisk P."/>
            <person name="Sykes S."/>
            <person name="Wortman J."/>
            <person name="Nusbaum C."/>
            <person name="Birren B."/>
        </authorList>
    </citation>
    <scope>NUCLEOTIDE SEQUENCE [LARGE SCALE GENOMIC DNA]</scope>
    <source>
        <strain evidence="4 5">VS20</strain>
    </source>
</reference>
<keyword evidence="1" id="KW-0812">Transmembrane</keyword>
<evidence type="ECO:0000256" key="1">
    <source>
        <dbReference type="SAM" id="Phobius"/>
    </source>
</evidence>
<gene>
    <name evidence="4" type="ORF">SDRG_04143</name>
</gene>
<dbReference type="OMA" id="AHEPELW"/>
<sequence length="424" mass="46619">MVSTSVVVVLAAVAAAGRAMEQPLDRVVFGSCNDQAKKQPLWPAIAAQKPELFVWLGDNIYGDYRVVDGSSFLPPFTFFRDAPPTMLAEKYAKQLAQPEYAALRVSVPIIGTWDDHDYGRNDGSKVYPFRKESQALFLDFLNEPKDSPRRQQEGVYASYTYGSGDRAVKFILLDVRYHRDPYGTLNGDYLGPEQWVWLEAELTSSTAAFNFIGSGVQVLPDDRWYGGENWGRLPGARQRLLNLVLKSPAKGVVLLSGDVHFAEVNQVVCGAATLTEVTSSGMTHAWQYVNTKLKLFPTWIFTLGNLMLPWHYRVEPSTYFAGLNFGSIAFDWAASPPIATLAVHNTIGDVKLTQRVPSARLPASAASDCVAPHAVHPVTYMLQCIALCVTVVSLVLSLPANLVLALILLKRAVSRPVVAAKKAE</sequence>
<accession>T0QKA3</accession>
<keyword evidence="2" id="KW-0732">Signal</keyword>
<dbReference type="eggNOG" id="ENOG502QTGZ">
    <property type="taxonomic scope" value="Eukaryota"/>
</dbReference>
<dbReference type="STRING" id="1156394.T0QKA3"/>
<feature type="signal peptide" evidence="2">
    <location>
        <begin position="1"/>
        <end position="19"/>
    </location>
</feature>
<keyword evidence="1" id="KW-1133">Transmembrane helix</keyword>
<dbReference type="Proteomes" id="UP000030762">
    <property type="component" value="Unassembled WGS sequence"/>
</dbReference>
<keyword evidence="1" id="KW-0472">Membrane</keyword>
<dbReference type="CDD" id="cd07389">
    <property type="entry name" value="MPP_PhoD"/>
    <property type="match status" value="1"/>
</dbReference>
<dbReference type="VEuPathDB" id="FungiDB:SDRG_04143"/>
<dbReference type="GeneID" id="19944870"/>
<dbReference type="RefSeq" id="XP_008608026.1">
    <property type="nucleotide sequence ID" value="XM_008609804.1"/>
</dbReference>
<dbReference type="FunCoup" id="T0QKA3">
    <property type="interactions" value="47"/>
</dbReference>
<feature type="chain" id="PRO_5004569932" description="PhoD-like phosphatase metallophosphatase domain-containing protein" evidence="2">
    <location>
        <begin position="20"/>
        <end position="424"/>
    </location>
</feature>
<dbReference type="InterPro" id="IPR029052">
    <property type="entry name" value="Metallo-depent_PP-like"/>
</dbReference>
<dbReference type="PANTHER" id="PTHR33987">
    <property type="entry name" value="CALCINEURIN-LIKE METALLO-PHOSPHOESTERASE SUPERFAMILY PROTEIN"/>
    <property type="match status" value="1"/>
</dbReference>
<dbReference type="InParanoid" id="T0QKA3"/>
<dbReference type="SUPFAM" id="SSF56300">
    <property type="entry name" value="Metallo-dependent phosphatases"/>
    <property type="match status" value="1"/>
</dbReference>